<dbReference type="Proteomes" id="UP001152755">
    <property type="component" value="Unassembled WGS sequence"/>
</dbReference>
<keyword evidence="5" id="KW-0408">Iron</keyword>
<dbReference type="NCBIfam" id="TIGR02435">
    <property type="entry name" value="CobG"/>
    <property type="match status" value="1"/>
</dbReference>
<dbReference type="Pfam" id="PF03460">
    <property type="entry name" value="NIR_SIR_ferr"/>
    <property type="match status" value="1"/>
</dbReference>
<sequence length="416" mass="43395">MVSPGPRSRTRADACPGALSVHQAADGALARLRAPGGLLTPEQVQLLGTAAAELGDGAVELTSRGNVQLRAVTDPDELARRLVAGGLLPSLTHERVRNYLVSPLTGRVGGVVDVRGWVGELDRRLCADERLAGLPGRFLTSFDDGRGDVSPLAADVGIHVVDAARVAVLVAGRDHGIRVGHDRAVDAVLAAAHLFLDLRSNQWRIAELAGGGAELATALAAQLAVRLGDPGTDQIAGRIELRTDGRPPIGWFDHDCAVAPGAATPGAVTLGAAVPLGRVSARLCEFLAATERPIVVTPWRTLLICDLDDWSAEQVVRVLAPMGLVFDENSPWTRVSACAGRPGCAKALADVRVDASAAVSTRLLPDGAPLGDGELVHFAGCERRCGRPRGEVTDVVATGSAYRVDRDPAPSDPTEP</sequence>
<evidence type="ECO:0000256" key="3">
    <source>
        <dbReference type="ARBA" id="ARBA00022723"/>
    </source>
</evidence>
<dbReference type="SUPFAM" id="SSF56014">
    <property type="entry name" value="Nitrite and sulphite reductase 4Fe-4S domain-like"/>
    <property type="match status" value="1"/>
</dbReference>
<dbReference type="PANTHER" id="PTHR32439">
    <property type="entry name" value="FERREDOXIN--NITRITE REDUCTASE, CHLOROPLASTIC"/>
    <property type="match status" value="1"/>
</dbReference>
<feature type="domain" description="Nitrite/Sulfite reductase ferredoxin-like" evidence="7">
    <location>
        <begin position="26"/>
        <end position="74"/>
    </location>
</feature>
<dbReference type="InterPro" id="IPR012798">
    <property type="entry name" value="Cbl_synth_CobG-like"/>
</dbReference>
<comment type="caution">
    <text evidence="8">The sequence shown here is derived from an EMBL/GenBank/DDBJ whole genome shotgun (WGS) entry which is preliminary data.</text>
</comment>
<dbReference type="AlphaFoldDB" id="A0A9X4M5H4"/>
<evidence type="ECO:0000256" key="6">
    <source>
        <dbReference type="ARBA" id="ARBA00023014"/>
    </source>
</evidence>
<reference evidence="8" key="1">
    <citation type="submission" date="2022-08" db="EMBL/GenBank/DDBJ databases">
        <title>Genome analysis of Corynebacteriales strain.</title>
        <authorList>
            <person name="Lee S.D."/>
        </authorList>
    </citation>
    <scope>NUCLEOTIDE SEQUENCE</scope>
    <source>
        <strain evidence="8">D3-21</strain>
    </source>
</reference>
<evidence type="ECO:0000256" key="5">
    <source>
        <dbReference type="ARBA" id="ARBA00023004"/>
    </source>
</evidence>
<keyword evidence="2" id="KW-0349">Heme</keyword>
<dbReference type="InterPro" id="IPR051329">
    <property type="entry name" value="NIR_SIR_4Fe-4S"/>
</dbReference>
<organism evidence="8 9">
    <name type="scientific">Speluncibacter jeojiensis</name>
    <dbReference type="NCBI Taxonomy" id="2710754"/>
    <lineage>
        <taxon>Bacteria</taxon>
        <taxon>Bacillati</taxon>
        <taxon>Actinomycetota</taxon>
        <taxon>Actinomycetes</taxon>
        <taxon>Mycobacteriales</taxon>
        <taxon>Speluncibacteraceae</taxon>
        <taxon>Speluncibacter</taxon>
    </lineage>
</organism>
<evidence type="ECO:0000313" key="8">
    <source>
        <dbReference type="EMBL" id="MDG3017219.1"/>
    </source>
</evidence>
<dbReference type="GO" id="GO:0051539">
    <property type="term" value="F:4 iron, 4 sulfur cluster binding"/>
    <property type="evidence" value="ECO:0007669"/>
    <property type="project" value="UniProtKB-KW"/>
</dbReference>
<keyword evidence="3" id="KW-0479">Metal-binding</keyword>
<dbReference type="InterPro" id="IPR045854">
    <property type="entry name" value="NO2/SO3_Rdtase_4Fe4S_sf"/>
</dbReference>
<dbReference type="Gene3D" id="3.90.480.10">
    <property type="entry name" value="Sulfite Reductase Hemoprotein,Domain 2"/>
    <property type="match status" value="1"/>
</dbReference>
<dbReference type="PANTHER" id="PTHR32439:SF9">
    <property type="entry name" value="BLR3264 PROTEIN"/>
    <property type="match status" value="1"/>
</dbReference>
<gene>
    <name evidence="8" type="primary">cobG</name>
    <name evidence="8" type="ORF">NVS88_21930</name>
</gene>
<protein>
    <submittedName>
        <fullName evidence="8">Precorrin-3B synthase</fullName>
        <ecNumber evidence="8">1.14.13.83</ecNumber>
    </submittedName>
</protein>
<dbReference type="Gene3D" id="3.30.413.10">
    <property type="entry name" value="Sulfite Reductase Hemoprotein, domain 1"/>
    <property type="match status" value="1"/>
</dbReference>
<accession>A0A9X4M5H4</accession>
<evidence type="ECO:0000256" key="4">
    <source>
        <dbReference type="ARBA" id="ARBA00023002"/>
    </source>
</evidence>
<dbReference type="InterPro" id="IPR036136">
    <property type="entry name" value="Nit/Sulf_reduc_fer-like_dom_sf"/>
</dbReference>
<keyword evidence="9" id="KW-1185">Reference proteome</keyword>
<proteinExistence type="predicted"/>
<dbReference type="EMBL" id="JANRHA010000030">
    <property type="protein sequence ID" value="MDG3017219.1"/>
    <property type="molecule type" value="Genomic_DNA"/>
</dbReference>
<evidence type="ECO:0000256" key="1">
    <source>
        <dbReference type="ARBA" id="ARBA00022485"/>
    </source>
</evidence>
<keyword evidence="4 8" id="KW-0560">Oxidoreductase</keyword>
<evidence type="ECO:0000256" key="2">
    <source>
        <dbReference type="ARBA" id="ARBA00022617"/>
    </source>
</evidence>
<dbReference type="GO" id="GO:0046872">
    <property type="term" value="F:metal ion binding"/>
    <property type="evidence" value="ECO:0007669"/>
    <property type="project" value="UniProtKB-KW"/>
</dbReference>
<dbReference type="EC" id="1.14.13.83" evidence="8"/>
<name>A0A9X4M5H4_9ACTN</name>
<evidence type="ECO:0000313" key="9">
    <source>
        <dbReference type="Proteomes" id="UP001152755"/>
    </source>
</evidence>
<dbReference type="RefSeq" id="WP_332520865.1">
    <property type="nucleotide sequence ID" value="NZ_JANRHA010000030.1"/>
</dbReference>
<dbReference type="GO" id="GO:0043818">
    <property type="term" value="F:precorrin-3B synthase activity"/>
    <property type="evidence" value="ECO:0007669"/>
    <property type="project" value="UniProtKB-EC"/>
</dbReference>
<keyword evidence="1" id="KW-0004">4Fe-4S</keyword>
<dbReference type="SUPFAM" id="SSF55124">
    <property type="entry name" value="Nitrite/Sulfite reductase N-terminal domain-like"/>
    <property type="match status" value="2"/>
</dbReference>
<keyword evidence="6" id="KW-0411">Iron-sulfur</keyword>
<evidence type="ECO:0000259" key="7">
    <source>
        <dbReference type="Pfam" id="PF03460"/>
    </source>
</evidence>
<dbReference type="InterPro" id="IPR005117">
    <property type="entry name" value="NiRdtase/SiRdtase_haem-b_fer"/>
</dbReference>